<dbReference type="EMBL" id="LZJY01000211">
    <property type="protein sequence ID" value="OBI02913.1"/>
    <property type="molecule type" value="Genomic_DNA"/>
</dbReference>
<dbReference type="Proteomes" id="UP000092207">
    <property type="component" value="Unassembled WGS sequence"/>
</dbReference>
<dbReference type="AlphaFoldDB" id="A0A1A2UF93"/>
<dbReference type="OrthoDB" id="143422at2"/>
<organism evidence="1 2">
    <name type="scientific">Mycobacterium scrofulaceum</name>
    <dbReference type="NCBI Taxonomy" id="1783"/>
    <lineage>
        <taxon>Bacteria</taxon>
        <taxon>Bacillati</taxon>
        <taxon>Actinomycetota</taxon>
        <taxon>Actinomycetes</taxon>
        <taxon>Mycobacteriales</taxon>
        <taxon>Mycobacteriaceae</taxon>
        <taxon>Mycobacterium</taxon>
    </lineage>
</organism>
<accession>A0A1A2UF93</accession>
<protein>
    <submittedName>
        <fullName evidence="1">Uncharacterized protein</fullName>
    </submittedName>
</protein>
<name>A0A1A2UF93_MYCSC</name>
<reference evidence="1 2" key="1">
    <citation type="submission" date="2016-06" db="EMBL/GenBank/DDBJ databases">
        <authorList>
            <person name="Kjaerup R.B."/>
            <person name="Dalgaard T.S."/>
            <person name="Juul-Madsen H.R."/>
        </authorList>
    </citation>
    <scope>NUCLEOTIDE SEQUENCE [LARGE SCALE GENOMIC DNA]</scope>
    <source>
        <strain evidence="1 2">E2838</strain>
    </source>
</reference>
<evidence type="ECO:0000313" key="1">
    <source>
        <dbReference type="EMBL" id="OBI02913.1"/>
    </source>
</evidence>
<gene>
    <name evidence="1" type="ORF">A5679_17325</name>
</gene>
<sequence length="115" mass="12572">MRIEYLARGADNTLICVTTTTDLYSARFFIGTMPGPLREVPIAPTDHSIMRLRDGGTTIILTAEGEFNVPSPLLNAAWMSDVRFGAKRFDLIDRSRTTVELTDGGLLLDGVPADT</sequence>
<comment type="caution">
    <text evidence="1">The sequence shown here is derived from an EMBL/GenBank/DDBJ whole genome shotgun (WGS) entry which is preliminary data.</text>
</comment>
<proteinExistence type="predicted"/>
<evidence type="ECO:0000313" key="2">
    <source>
        <dbReference type="Proteomes" id="UP000092207"/>
    </source>
</evidence>
<dbReference type="RefSeq" id="WP_067268817.1">
    <property type="nucleotide sequence ID" value="NZ_LZJW01000017.1"/>
</dbReference>